<accession>A0ABQ0FB29</accession>
<feature type="region of interest" description="Disordered" evidence="2">
    <location>
        <begin position="60"/>
        <end position="82"/>
    </location>
</feature>
<proteinExistence type="inferred from homology"/>
<dbReference type="Proteomes" id="UP001623349">
    <property type="component" value="Unassembled WGS sequence"/>
</dbReference>
<dbReference type="SMART" id="SM00093">
    <property type="entry name" value="SERPIN"/>
    <property type="match status" value="1"/>
</dbReference>
<evidence type="ECO:0000313" key="5">
    <source>
        <dbReference type="Proteomes" id="UP001623349"/>
    </source>
</evidence>
<gene>
    <name evidence="4" type="ORF">APTSU1_001168800</name>
</gene>
<reference evidence="4 5" key="1">
    <citation type="submission" date="2024-08" db="EMBL/GenBank/DDBJ databases">
        <title>The draft genome of Apodemus speciosus.</title>
        <authorList>
            <person name="Nabeshima K."/>
            <person name="Suzuki S."/>
            <person name="Onuma M."/>
        </authorList>
    </citation>
    <scope>NUCLEOTIDE SEQUENCE [LARGE SCALE GENOMIC DNA]</scope>
    <source>
        <strain evidence="4">IB14-021</strain>
    </source>
</reference>
<protein>
    <submittedName>
        <fullName evidence="4">Pigment epithelium-derived factor</fullName>
    </submittedName>
</protein>
<dbReference type="PROSITE" id="PS00284">
    <property type="entry name" value="SERPIN"/>
    <property type="match status" value="1"/>
</dbReference>
<dbReference type="InterPro" id="IPR033832">
    <property type="entry name" value="PEDF_serpin_dom"/>
</dbReference>
<dbReference type="InterPro" id="IPR000215">
    <property type="entry name" value="Serpin_fam"/>
</dbReference>
<comment type="similarity">
    <text evidence="1">Belongs to the serpin family.</text>
</comment>
<keyword evidence="5" id="KW-1185">Reference proteome</keyword>
<organism evidence="4 5">
    <name type="scientific">Apodemus speciosus</name>
    <name type="common">Large Japanese field mouse</name>
    <dbReference type="NCBI Taxonomy" id="105296"/>
    <lineage>
        <taxon>Eukaryota</taxon>
        <taxon>Metazoa</taxon>
        <taxon>Chordata</taxon>
        <taxon>Craniata</taxon>
        <taxon>Vertebrata</taxon>
        <taxon>Euteleostomi</taxon>
        <taxon>Mammalia</taxon>
        <taxon>Eutheria</taxon>
        <taxon>Euarchontoglires</taxon>
        <taxon>Glires</taxon>
        <taxon>Rodentia</taxon>
        <taxon>Myomorpha</taxon>
        <taxon>Muroidea</taxon>
        <taxon>Muridae</taxon>
        <taxon>Murinae</taxon>
        <taxon>Apodemus</taxon>
    </lineage>
</organism>
<dbReference type="PANTHER" id="PTHR11461">
    <property type="entry name" value="SERINE PROTEASE INHIBITOR, SERPIN"/>
    <property type="match status" value="1"/>
</dbReference>
<dbReference type="InterPro" id="IPR042185">
    <property type="entry name" value="Serpin_sf_2"/>
</dbReference>
<dbReference type="CDD" id="cd02052">
    <property type="entry name" value="serpinF1_PEDF"/>
    <property type="match status" value="1"/>
</dbReference>
<dbReference type="Gene3D" id="3.30.497.10">
    <property type="entry name" value="Antithrombin, subunit I, domain 2"/>
    <property type="match status" value="1"/>
</dbReference>
<feature type="domain" description="Serpin" evidence="3">
    <location>
        <begin position="102"/>
        <end position="454"/>
    </location>
</feature>
<dbReference type="PANTHER" id="PTHR11461:SF84">
    <property type="entry name" value="PIGMENT EPITHELIUM-DERIVED FACTOR"/>
    <property type="match status" value="1"/>
</dbReference>
<dbReference type="InterPro" id="IPR042178">
    <property type="entry name" value="Serpin_sf_1"/>
</dbReference>
<dbReference type="SUPFAM" id="SSF56574">
    <property type="entry name" value="Serpins"/>
    <property type="match status" value="1"/>
</dbReference>
<dbReference type="InterPro" id="IPR036186">
    <property type="entry name" value="Serpin_sf"/>
</dbReference>
<dbReference type="Pfam" id="PF00079">
    <property type="entry name" value="Serpin"/>
    <property type="match status" value="1"/>
</dbReference>
<evidence type="ECO:0000259" key="3">
    <source>
        <dbReference type="SMART" id="SM00093"/>
    </source>
</evidence>
<evidence type="ECO:0000256" key="2">
    <source>
        <dbReference type="SAM" id="MobiDB-lite"/>
    </source>
</evidence>
<sequence length="457" mass="50244">MGVSSLSSRVAAPLQENIEVPEIPTGRSVIDEGLERASPGMQALVLLLWAGALLGHCGSQNVPSSSEGSPAPDSTGEPVEEDDPFFKVPVNKLAAAVSNFGYDLYRLRSSASPTGNVLLSPLSVATALSALSLGAEQRTESVIHRALYYDLLSNPDIHSTYKELLASVTAPEKNLKSASRIVFERKLRVKSSFVAPLEKSYGTRPRILTGNPRTDLQDINNWVQAQMKGKLARSTREMPSGLSILLLGVAYFKGQWVTKFDSRKTTLQDFHLDEDRTVRVPMMSDPKAILRYGLDSDLNCKIAQLPLTGSTSIIFFLPLTVTQNLTMIEESLTSEFIHDIDRELKTIQAVLTVPKLKLSFEGEVTKSLQEMKLQSLFESPDFSKITGKPVKLTQVEHRAAFEWNEEGAGSSPTPGLQPVRLTFPLDYHLNQPFIFVLRDTDTGALLFIGRILDPSST</sequence>
<comment type="caution">
    <text evidence="4">The sequence shown here is derived from an EMBL/GenBank/DDBJ whole genome shotgun (WGS) entry which is preliminary data.</text>
</comment>
<dbReference type="EMBL" id="BAAFST010000011">
    <property type="protein sequence ID" value="GAB1296453.1"/>
    <property type="molecule type" value="Genomic_DNA"/>
</dbReference>
<evidence type="ECO:0000256" key="1">
    <source>
        <dbReference type="RuleBase" id="RU000411"/>
    </source>
</evidence>
<dbReference type="InterPro" id="IPR023796">
    <property type="entry name" value="Serpin_dom"/>
</dbReference>
<evidence type="ECO:0000313" key="4">
    <source>
        <dbReference type="EMBL" id="GAB1296453.1"/>
    </source>
</evidence>
<name>A0ABQ0FB29_APOSI</name>
<dbReference type="Gene3D" id="2.30.39.10">
    <property type="entry name" value="Alpha-1-antitrypsin, domain 1"/>
    <property type="match status" value="1"/>
</dbReference>
<dbReference type="InterPro" id="IPR023795">
    <property type="entry name" value="Serpin_CS"/>
</dbReference>